<dbReference type="CDD" id="cd00093">
    <property type="entry name" value="HTH_XRE"/>
    <property type="match status" value="1"/>
</dbReference>
<feature type="domain" description="HTH cro/C1-type" evidence="1">
    <location>
        <begin position="16"/>
        <end position="70"/>
    </location>
</feature>
<evidence type="ECO:0000313" key="3">
    <source>
        <dbReference type="Proteomes" id="UP001375743"/>
    </source>
</evidence>
<name>A0ABU8XV67_9PROT</name>
<dbReference type="SUPFAM" id="SSF47413">
    <property type="entry name" value="lambda repressor-like DNA-binding domains"/>
    <property type="match status" value="1"/>
</dbReference>
<reference evidence="2 3" key="1">
    <citation type="submission" date="2024-01" db="EMBL/GenBank/DDBJ databases">
        <title>Multi-omics insights into the function and evolution of sodium benzoate biodegradation pathways in Benzoatithermus flavus gen. nov., sp. nov. from hot spring.</title>
        <authorList>
            <person name="Hu C.-J."/>
            <person name="Li W.-J."/>
        </authorList>
    </citation>
    <scope>NUCLEOTIDE SEQUENCE [LARGE SCALE GENOMIC DNA]</scope>
    <source>
        <strain evidence="2 3">SYSU G07066</strain>
    </source>
</reference>
<dbReference type="InterPro" id="IPR010982">
    <property type="entry name" value="Lambda_DNA-bd_dom_sf"/>
</dbReference>
<proteinExistence type="predicted"/>
<protein>
    <submittedName>
        <fullName evidence="2">Helix-turn-helix transcriptional regulator</fullName>
    </submittedName>
</protein>
<dbReference type="InterPro" id="IPR001387">
    <property type="entry name" value="Cro/C1-type_HTH"/>
</dbReference>
<gene>
    <name evidence="2" type="ORF">U1T56_17445</name>
</gene>
<sequence>MSGFPHPTDVQVGQRLRQRRTMLGLSQERLGELLGVSYQQIQKYERGVNRIGSSRLHALSRILEVPVAYFFEDGMPAASIPSLPAGLEEGAAAFLFDAALAQSADAVAAEGREMQELVRAFRRIGDPQVRRRLLELARALAAAFDRDGAHGTADP</sequence>
<keyword evidence="3" id="KW-1185">Reference proteome</keyword>
<dbReference type="SMART" id="SM00530">
    <property type="entry name" value="HTH_XRE"/>
    <property type="match status" value="1"/>
</dbReference>
<evidence type="ECO:0000313" key="2">
    <source>
        <dbReference type="EMBL" id="MEK0084941.1"/>
    </source>
</evidence>
<dbReference type="Gene3D" id="1.10.260.40">
    <property type="entry name" value="lambda repressor-like DNA-binding domains"/>
    <property type="match status" value="1"/>
</dbReference>
<organism evidence="2 3">
    <name type="scientific">Benzoatithermus flavus</name>
    <dbReference type="NCBI Taxonomy" id="3108223"/>
    <lineage>
        <taxon>Bacteria</taxon>
        <taxon>Pseudomonadati</taxon>
        <taxon>Pseudomonadota</taxon>
        <taxon>Alphaproteobacteria</taxon>
        <taxon>Geminicoccales</taxon>
        <taxon>Geminicoccaceae</taxon>
        <taxon>Benzoatithermus</taxon>
    </lineage>
</organism>
<evidence type="ECO:0000259" key="1">
    <source>
        <dbReference type="PROSITE" id="PS50943"/>
    </source>
</evidence>
<dbReference type="Proteomes" id="UP001375743">
    <property type="component" value="Unassembled WGS sequence"/>
</dbReference>
<dbReference type="Pfam" id="PF01381">
    <property type="entry name" value="HTH_3"/>
    <property type="match status" value="1"/>
</dbReference>
<comment type="caution">
    <text evidence="2">The sequence shown here is derived from an EMBL/GenBank/DDBJ whole genome shotgun (WGS) entry which is preliminary data.</text>
</comment>
<dbReference type="EMBL" id="JBBLZC010000020">
    <property type="protein sequence ID" value="MEK0084941.1"/>
    <property type="molecule type" value="Genomic_DNA"/>
</dbReference>
<accession>A0ABU8XV67</accession>
<dbReference type="PROSITE" id="PS50943">
    <property type="entry name" value="HTH_CROC1"/>
    <property type="match status" value="1"/>
</dbReference>